<dbReference type="InterPro" id="IPR029526">
    <property type="entry name" value="PGBD"/>
</dbReference>
<dbReference type="PANTHER" id="PTHR47055">
    <property type="entry name" value="DDE_TNP_1_7 DOMAIN-CONTAINING PROTEIN"/>
    <property type="match status" value="1"/>
</dbReference>
<dbReference type="GO" id="GO:0043565">
    <property type="term" value="F:sequence-specific DNA binding"/>
    <property type="evidence" value="ECO:0007669"/>
    <property type="project" value="TreeGrafter"/>
</dbReference>
<dbReference type="InterPro" id="IPR052638">
    <property type="entry name" value="PiggyBac_TE-derived"/>
</dbReference>
<organism evidence="2">
    <name type="scientific">Spodoptera frugiperda</name>
    <name type="common">Fall armyworm</name>
    <dbReference type="NCBI Taxonomy" id="7108"/>
    <lineage>
        <taxon>Eukaryota</taxon>
        <taxon>Metazoa</taxon>
        <taxon>Ecdysozoa</taxon>
        <taxon>Arthropoda</taxon>
        <taxon>Hexapoda</taxon>
        <taxon>Insecta</taxon>
        <taxon>Pterygota</taxon>
        <taxon>Neoptera</taxon>
        <taxon>Endopterygota</taxon>
        <taxon>Lepidoptera</taxon>
        <taxon>Glossata</taxon>
        <taxon>Ditrysia</taxon>
        <taxon>Noctuoidea</taxon>
        <taxon>Noctuidae</taxon>
        <taxon>Amphipyrinae</taxon>
        <taxon>Spodoptera</taxon>
    </lineage>
</organism>
<dbReference type="PANTHER" id="PTHR47055:SF3">
    <property type="entry name" value="PHORBOL-ESTER_DAG-TYPE DOMAIN-CONTAINING PROTEIN"/>
    <property type="match status" value="1"/>
</dbReference>
<feature type="domain" description="PiggyBac transposable element-derived protein" evidence="1">
    <location>
        <begin position="2"/>
        <end position="84"/>
    </location>
</feature>
<proteinExistence type="predicted"/>
<dbReference type="Pfam" id="PF13843">
    <property type="entry name" value="DDE_Tnp_1_7"/>
    <property type="match status" value="1"/>
</dbReference>
<gene>
    <name evidence="2" type="ORF">SFRICE_039594</name>
</gene>
<protein>
    <submittedName>
        <fullName evidence="2">SFRICE_039594</fullName>
    </submittedName>
</protein>
<dbReference type="AlphaFoldDB" id="A0A2H1WNE6"/>
<accession>A0A2H1WNE6</accession>
<reference evidence="2" key="1">
    <citation type="submission" date="2016-07" db="EMBL/GenBank/DDBJ databases">
        <authorList>
            <person name="Bretaudeau A."/>
        </authorList>
    </citation>
    <scope>NUCLEOTIDE SEQUENCE</scope>
    <source>
        <strain evidence="2">Rice</strain>
        <tissue evidence="2">Whole body</tissue>
    </source>
</reference>
<dbReference type="EMBL" id="ODYU01009881">
    <property type="protein sequence ID" value="SOQ54593.1"/>
    <property type="molecule type" value="Genomic_DNA"/>
</dbReference>
<evidence type="ECO:0000313" key="2">
    <source>
        <dbReference type="EMBL" id="SOQ54593.1"/>
    </source>
</evidence>
<name>A0A2H1WNE6_SPOFR</name>
<sequence>MKKKPRAEYDYSFDTKNEITMVRWKDNNVVTMGTKSGQSQTMVQQKVDVNIPKMFGNYNKGMGGVDQMDQSTSLYRISIKGKKW</sequence>
<evidence type="ECO:0000259" key="1">
    <source>
        <dbReference type="Pfam" id="PF13843"/>
    </source>
</evidence>